<reference evidence="4 5" key="1">
    <citation type="submission" date="2018-08" db="EMBL/GenBank/DDBJ databases">
        <title>Recombination of ecologically and evolutionarily significant loci maintains genetic cohesion in the Pseudomonas syringae species complex.</title>
        <authorList>
            <person name="Dillon M."/>
            <person name="Thakur S."/>
            <person name="Almeida R.N.D."/>
            <person name="Weir B.S."/>
            <person name="Guttman D.S."/>
        </authorList>
    </citation>
    <scope>NUCLEOTIDE SEQUENCE [LARGE SCALE GENOMIC DNA]</scope>
    <source>
        <strain evidence="2 5">ICMP 4086</strain>
        <strain evidence="3 4">ICMP 7496</strain>
    </source>
</reference>
<evidence type="ECO:0000313" key="4">
    <source>
        <dbReference type="Proteomes" id="UP000269872"/>
    </source>
</evidence>
<name>A0A0P9PKT6_9PSED</name>
<feature type="transmembrane region" description="Helical" evidence="1">
    <location>
        <begin position="74"/>
        <end position="94"/>
    </location>
</feature>
<evidence type="ECO:0000256" key="1">
    <source>
        <dbReference type="SAM" id="Phobius"/>
    </source>
</evidence>
<evidence type="ECO:0000313" key="3">
    <source>
        <dbReference type="EMBL" id="RMV77663.1"/>
    </source>
</evidence>
<sequence length="110" mass="12391">MPNFIGYILIALILALPLYGACYAPFKILTFLVNGKSPLNHILRYQCFISCALSFIAAFCAFFLYLATRGNYDFLMPVAGYFFIQAVSMLIMTIKAKTAIKKNHMDENPC</sequence>
<keyword evidence="1" id="KW-0472">Membrane</keyword>
<proteinExistence type="predicted"/>
<dbReference type="Proteomes" id="UP000269872">
    <property type="component" value="Unassembled WGS sequence"/>
</dbReference>
<accession>A0A0P9PKT6</accession>
<keyword evidence="1" id="KW-0812">Transmembrane</keyword>
<organism evidence="3 4">
    <name type="scientific">Pseudomonas caricapapayae</name>
    <dbReference type="NCBI Taxonomy" id="46678"/>
    <lineage>
        <taxon>Bacteria</taxon>
        <taxon>Pseudomonadati</taxon>
        <taxon>Pseudomonadota</taxon>
        <taxon>Gammaproteobacteria</taxon>
        <taxon>Pseudomonadales</taxon>
        <taxon>Pseudomonadaceae</taxon>
        <taxon>Pseudomonas</taxon>
    </lineage>
</organism>
<dbReference type="EMBL" id="RBOC01000087">
    <property type="protein sequence ID" value="RMM09851.1"/>
    <property type="molecule type" value="Genomic_DNA"/>
</dbReference>
<evidence type="ECO:0000313" key="5">
    <source>
        <dbReference type="Proteomes" id="UP000278587"/>
    </source>
</evidence>
<gene>
    <name evidence="3" type="ORF">ALP05_200007</name>
    <name evidence="2" type="ORF">ALQ84_200169</name>
</gene>
<dbReference type="EMBL" id="RBUY01000042">
    <property type="protein sequence ID" value="RMV77663.1"/>
    <property type="molecule type" value="Genomic_DNA"/>
</dbReference>
<comment type="caution">
    <text evidence="3">The sequence shown here is derived from an EMBL/GenBank/DDBJ whole genome shotgun (WGS) entry which is preliminary data.</text>
</comment>
<dbReference type="Proteomes" id="UP000278587">
    <property type="component" value="Unassembled WGS sequence"/>
</dbReference>
<feature type="transmembrane region" description="Helical" evidence="1">
    <location>
        <begin position="6"/>
        <end position="26"/>
    </location>
</feature>
<keyword evidence="1" id="KW-1133">Transmembrane helix</keyword>
<dbReference type="AlphaFoldDB" id="A0A0P9PKT6"/>
<evidence type="ECO:0000313" key="2">
    <source>
        <dbReference type="EMBL" id="RMM09851.1"/>
    </source>
</evidence>
<protein>
    <submittedName>
        <fullName evidence="3">Uncharacterized protein</fullName>
    </submittedName>
</protein>
<feature type="transmembrane region" description="Helical" evidence="1">
    <location>
        <begin position="47"/>
        <end position="68"/>
    </location>
</feature>